<dbReference type="GeneID" id="83458835"/>
<dbReference type="SUPFAM" id="SSF50249">
    <property type="entry name" value="Nucleic acid-binding proteins"/>
    <property type="match status" value="4"/>
</dbReference>
<dbReference type="PROSITE" id="PS50126">
    <property type="entry name" value="S1"/>
    <property type="match status" value="4"/>
</dbReference>
<dbReference type="InterPro" id="IPR012340">
    <property type="entry name" value="NA-bd_OB-fold"/>
</dbReference>
<proteinExistence type="inferred from homology"/>
<dbReference type="Gene3D" id="2.40.50.140">
    <property type="entry name" value="Nucleic acid-binding proteins"/>
    <property type="match status" value="4"/>
</dbReference>
<comment type="similarity">
    <text evidence="1">Belongs to the bacterial ribosomal protein bS1 family.</text>
</comment>
<dbReference type="SMART" id="SM00316">
    <property type="entry name" value="S1"/>
    <property type="match status" value="4"/>
</dbReference>
<keyword evidence="7" id="KW-1185">Reference proteome</keyword>
<feature type="domain" description="S1 motif" evidence="5">
    <location>
        <begin position="29"/>
        <end position="102"/>
    </location>
</feature>
<dbReference type="CDD" id="cd05688">
    <property type="entry name" value="S1_RPS1_repeat_ec3"/>
    <property type="match status" value="1"/>
</dbReference>
<feature type="region of interest" description="Disordered" evidence="4">
    <location>
        <begin position="367"/>
        <end position="404"/>
    </location>
</feature>
<evidence type="ECO:0000256" key="4">
    <source>
        <dbReference type="SAM" id="MobiDB-lite"/>
    </source>
</evidence>
<sequence length="404" mass="43753">MTEFENNQVESGNESMEAALDNFQEVKVGDIVKGEVLAIEDKQAIVGIEGAGVEGVVPAKELSTLPVEDINEAVKVGDVLELVVISAIGKDKENGSYLLSKRRLDAKKVWEDIEKDFQEGKIIEAPVTNVVKGGLVVDVGVRGFVPASMVEDHFVADFEDYKGKTLTFKIVEIEPSENRLILSHKAVVEAEKAKQKEALLADLYEGQEVEGKVARLTDFGAFVDLGGIDGLVHVSEISHGHVGKPSDVLSVGDTVNVRILSVDADKERVSLSIKDTLPGPWTNIEEQAAVGSVLTGTVKRLTSFGAFVEVFPGVEGLIHISQISHKHIATPHEVLQEGDVVQVKVLEVNPSEHRIALSIKALEKAENTNETQEVSEDDYQLPEESTGFTMGDILGDALKDSDEE</sequence>
<dbReference type="GO" id="GO:0005840">
    <property type="term" value="C:ribosome"/>
    <property type="evidence" value="ECO:0007669"/>
    <property type="project" value="UniProtKB-KW"/>
</dbReference>
<dbReference type="CDD" id="cd05687">
    <property type="entry name" value="S1_RPS1_repeat_ec1_hs1"/>
    <property type="match status" value="1"/>
</dbReference>
<feature type="domain" description="S1 motif" evidence="5">
    <location>
        <begin position="291"/>
        <end position="360"/>
    </location>
</feature>
<evidence type="ECO:0000256" key="3">
    <source>
        <dbReference type="ARBA" id="ARBA00023274"/>
    </source>
</evidence>
<dbReference type="Pfam" id="PF00575">
    <property type="entry name" value="S1"/>
    <property type="match status" value="4"/>
</dbReference>
<dbReference type="PRINTS" id="PR00681">
    <property type="entry name" value="RIBOSOMALS1"/>
</dbReference>
<name>A0ABN6NSR0_9ENTE</name>
<evidence type="ECO:0000313" key="7">
    <source>
        <dbReference type="Proteomes" id="UP000831692"/>
    </source>
</evidence>
<evidence type="ECO:0000259" key="5">
    <source>
        <dbReference type="PROSITE" id="PS50126"/>
    </source>
</evidence>
<evidence type="ECO:0000313" key="6">
    <source>
        <dbReference type="EMBL" id="BDG69248.1"/>
    </source>
</evidence>
<dbReference type="InterPro" id="IPR003029">
    <property type="entry name" value="S1_domain"/>
</dbReference>
<dbReference type="PANTHER" id="PTHR10724:SF7">
    <property type="entry name" value="SMALL RIBOSOMAL SUBUNIT PROTEIN BS1C"/>
    <property type="match status" value="1"/>
</dbReference>
<dbReference type="CDD" id="cd04465">
    <property type="entry name" value="S1_RPS1_repeat_ec2_hs2"/>
    <property type="match status" value="1"/>
</dbReference>
<feature type="domain" description="S1 motif" evidence="5">
    <location>
        <begin position="120"/>
        <end position="185"/>
    </location>
</feature>
<dbReference type="InterPro" id="IPR050437">
    <property type="entry name" value="Ribos_protein_bS1-like"/>
</dbReference>
<dbReference type="EMBL" id="AP025635">
    <property type="protein sequence ID" value="BDG69248.1"/>
    <property type="molecule type" value="Genomic_DNA"/>
</dbReference>
<organism evidence="6 7">
    <name type="scientific">Enterococcus innesii</name>
    <dbReference type="NCBI Taxonomy" id="2839759"/>
    <lineage>
        <taxon>Bacteria</taxon>
        <taxon>Bacillati</taxon>
        <taxon>Bacillota</taxon>
        <taxon>Bacilli</taxon>
        <taxon>Lactobacillales</taxon>
        <taxon>Enterococcaceae</taxon>
        <taxon>Enterococcus</taxon>
    </lineage>
</organism>
<dbReference type="RefSeq" id="WP_220426223.1">
    <property type="nucleotide sequence ID" value="NZ_AP025635.1"/>
</dbReference>
<dbReference type="PANTHER" id="PTHR10724">
    <property type="entry name" value="30S RIBOSOMAL PROTEIN S1"/>
    <property type="match status" value="1"/>
</dbReference>
<accession>A0ABN6NSR0</accession>
<feature type="domain" description="S1 motif" evidence="5">
    <location>
        <begin position="206"/>
        <end position="274"/>
    </location>
</feature>
<gene>
    <name evidence="6" type="primary">rpsA</name>
    <name evidence="6" type="ORF">ENLAB_28120</name>
</gene>
<dbReference type="Proteomes" id="UP000831692">
    <property type="component" value="Chromosome"/>
</dbReference>
<reference evidence="6 7" key="1">
    <citation type="submission" date="2022-03" db="EMBL/GenBank/DDBJ databases">
        <title>Complete genome sequence of Enterococcus innesii DB-1.</title>
        <authorList>
            <person name="Fukuda D."/>
            <person name="Nolasco-Hipolito C."/>
        </authorList>
    </citation>
    <scope>NUCLEOTIDE SEQUENCE [LARGE SCALE GENOMIC DNA]</scope>
    <source>
        <strain evidence="6 7">DB-1</strain>
    </source>
</reference>
<keyword evidence="2 6" id="KW-0689">Ribosomal protein</keyword>
<dbReference type="InterPro" id="IPR035104">
    <property type="entry name" value="Ribosomal_protein_S1-like"/>
</dbReference>
<dbReference type="NCBIfam" id="NF005208">
    <property type="entry name" value="PRK06676.1"/>
    <property type="match status" value="1"/>
</dbReference>
<keyword evidence="3" id="KW-0687">Ribonucleoprotein</keyword>
<protein>
    <submittedName>
        <fullName evidence="6">30S ribosomal protein S1</fullName>
    </submittedName>
</protein>
<evidence type="ECO:0000256" key="1">
    <source>
        <dbReference type="ARBA" id="ARBA00006767"/>
    </source>
</evidence>
<evidence type="ECO:0000256" key="2">
    <source>
        <dbReference type="ARBA" id="ARBA00022980"/>
    </source>
</evidence>